<dbReference type="Proteomes" id="UP000732619">
    <property type="component" value="Unassembled WGS sequence"/>
</dbReference>
<proteinExistence type="predicted"/>
<comment type="caution">
    <text evidence="1">The sequence shown here is derived from an EMBL/GenBank/DDBJ whole genome shotgun (WGS) entry which is preliminary data.</text>
</comment>
<evidence type="ECO:0000313" key="2">
    <source>
        <dbReference type="Proteomes" id="UP000732619"/>
    </source>
</evidence>
<dbReference type="AlphaFoldDB" id="A0A8T3VK44"/>
<evidence type="ECO:0000313" key="1">
    <source>
        <dbReference type="EMBL" id="MBE6511904.1"/>
    </source>
</evidence>
<dbReference type="EMBL" id="SUTG01000005">
    <property type="protein sequence ID" value="MBE6511904.1"/>
    <property type="molecule type" value="Genomic_DNA"/>
</dbReference>
<accession>A0A8T3VK44</accession>
<name>A0A8T3VK44_METOL</name>
<gene>
    <name evidence="1" type="ORF">E7Z75_01960</name>
</gene>
<organism evidence="1 2">
    <name type="scientific">Methanobrevibacter olleyae</name>
    <dbReference type="NCBI Taxonomy" id="294671"/>
    <lineage>
        <taxon>Archaea</taxon>
        <taxon>Methanobacteriati</taxon>
        <taxon>Methanobacteriota</taxon>
        <taxon>Methanomada group</taxon>
        <taxon>Methanobacteria</taxon>
        <taxon>Methanobacteriales</taxon>
        <taxon>Methanobacteriaceae</taxon>
        <taxon>Methanobrevibacter</taxon>
    </lineage>
</organism>
<sequence>MEKLSYPQDEEKLKDVIDNAKTQKGIDIAIEHLPYEENREYYMQILSGNDYRKKKHIVETYPQAQEELLEIALDESNDIQTRMRAGMYAGNSKKAQEFWIDLAMNYWDIYTRMTAASMIKDKSLIPDIQKQRCAEGNHLWVDTGSRRQQYQFGPSSDHRKCIYCGEELHEYFDGD</sequence>
<protein>
    <submittedName>
        <fullName evidence="1">Uncharacterized protein</fullName>
    </submittedName>
</protein>
<reference evidence="1" key="1">
    <citation type="submission" date="2019-04" db="EMBL/GenBank/DDBJ databases">
        <title>Evolution of Biomass-Degrading Anaerobic Consortia Revealed by Metagenomics.</title>
        <authorList>
            <person name="Peng X."/>
        </authorList>
    </citation>
    <scope>NUCLEOTIDE SEQUENCE</scope>
    <source>
        <strain evidence="1">SIG14</strain>
    </source>
</reference>